<dbReference type="InterPro" id="IPR011240">
    <property type="entry name" value="Pesterase_YunD"/>
</dbReference>
<reference evidence="5 6" key="1">
    <citation type="submission" date="2023-10" db="EMBL/GenBank/DDBJ databases">
        <title>Niallia locisalis sp.nov. isolated from a salt pond sample.</title>
        <authorList>
            <person name="Li X.-J."/>
            <person name="Dong L."/>
        </authorList>
    </citation>
    <scope>NUCLEOTIDE SEQUENCE [LARGE SCALE GENOMIC DNA]</scope>
    <source>
        <strain evidence="5 6">DSM 29761</strain>
    </source>
</reference>
<dbReference type="InterPro" id="IPR006179">
    <property type="entry name" value="5_nucleotidase/apyrase"/>
</dbReference>
<dbReference type="PANTHER" id="PTHR11575:SF23">
    <property type="entry name" value="5-NUCLEOTIDASE FAMILY PROTEIN"/>
    <property type="match status" value="1"/>
</dbReference>
<organism evidence="5 6">
    <name type="scientific">Niallia oryzisoli</name>
    <dbReference type="NCBI Taxonomy" id="1737571"/>
    <lineage>
        <taxon>Bacteria</taxon>
        <taxon>Bacillati</taxon>
        <taxon>Bacillota</taxon>
        <taxon>Bacilli</taxon>
        <taxon>Bacillales</taxon>
        <taxon>Bacillaceae</taxon>
        <taxon>Niallia</taxon>
    </lineage>
</organism>
<evidence type="ECO:0000313" key="5">
    <source>
        <dbReference type="EMBL" id="WVX80369.1"/>
    </source>
</evidence>
<dbReference type="InterPro" id="IPR008334">
    <property type="entry name" value="5'-Nucleotdase_C"/>
</dbReference>
<keyword evidence="2 5" id="KW-0378">Hydrolase</keyword>
<dbReference type="PRINTS" id="PR01607">
    <property type="entry name" value="APYRASEFAMLY"/>
</dbReference>
<dbReference type="Pfam" id="PF02872">
    <property type="entry name" value="5_nucleotid_C"/>
    <property type="match status" value="1"/>
</dbReference>
<dbReference type="SUPFAM" id="SSF55816">
    <property type="entry name" value="5'-nucleotidase (syn. UDP-sugar hydrolase), C-terminal domain"/>
    <property type="match status" value="1"/>
</dbReference>
<dbReference type="EMBL" id="CP137640">
    <property type="protein sequence ID" value="WVX80369.1"/>
    <property type="molecule type" value="Genomic_DNA"/>
</dbReference>
<keyword evidence="2" id="KW-0547">Nucleotide-binding</keyword>
<sequence length="458" mass="52595">MNLEVIHIYHINDLHSHFEHWPRIQHFLAERRKWHRDAGEECFLFDIGDHADRSHPLTEATHGKGNVELLNEAGFHAVTIGNNEGITFPFDDLDHLYDQRQFDVLLANLFYKDGQRPGWLKDHAIYETKQGVKIGLTGLTANYTHLYDLLGWQTQDPFEALKEQVTLLKGKTDILILLSHLGIHDDERIGQEFPDIDVVIGGHTHHILHEGKMAENTLLTCAGKYGMYVGHIRLTVDTAGRIVEKKAWLYDTNDLPPIDDEEEKVNQLYNCGKDILSATVVSSQSNEISKEDLAILLCKAIQDWCQADCAFMNEGLILESLPSGKITKYDLLKLCPHPINPAVVELSGAELREVLVQTMDEKWKNLQIFGLGFRGKIMGKIVYSGIDVKKENDYYRFSIHGSFIDSEKIYKLAIPDMFTFGRFFPSIFRAKTKHYYLPEFLRHLLEWRLGETEKQTVH</sequence>
<accession>A0ABZ2C9H7</accession>
<dbReference type="PANTHER" id="PTHR11575">
    <property type="entry name" value="5'-NUCLEOTIDASE-RELATED"/>
    <property type="match status" value="1"/>
</dbReference>
<dbReference type="Pfam" id="PF00149">
    <property type="entry name" value="Metallophos"/>
    <property type="match status" value="1"/>
</dbReference>
<dbReference type="InterPro" id="IPR029052">
    <property type="entry name" value="Metallo-depent_PP-like"/>
</dbReference>
<dbReference type="InterPro" id="IPR036907">
    <property type="entry name" value="5'-Nucleotdase_C_sf"/>
</dbReference>
<name>A0ABZ2C9H7_9BACI</name>
<keyword evidence="1" id="KW-0732">Signal</keyword>
<dbReference type="GO" id="GO:0016787">
    <property type="term" value="F:hydrolase activity"/>
    <property type="evidence" value="ECO:0007669"/>
    <property type="project" value="UniProtKB-KW"/>
</dbReference>
<gene>
    <name evidence="5" type="ORF">R4Z09_24440</name>
</gene>
<evidence type="ECO:0000313" key="6">
    <source>
        <dbReference type="Proteomes" id="UP001357223"/>
    </source>
</evidence>
<proteinExistence type="inferred from homology"/>
<feature type="domain" description="Calcineurin-like phosphoesterase" evidence="3">
    <location>
        <begin position="7"/>
        <end position="206"/>
    </location>
</feature>
<protein>
    <submittedName>
        <fullName evidence="5">Bifunctional UDP-sugar hydrolase/5'-nucleotidase</fullName>
    </submittedName>
</protein>
<dbReference type="Proteomes" id="UP001357223">
    <property type="component" value="Chromosome"/>
</dbReference>
<feature type="domain" description="5'-Nucleotidase C-terminal" evidence="4">
    <location>
        <begin position="281"/>
        <end position="416"/>
    </location>
</feature>
<dbReference type="PIRSF" id="PIRSF036361">
    <property type="entry name" value="YunD"/>
    <property type="match status" value="1"/>
</dbReference>
<dbReference type="RefSeq" id="WP_338449300.1">
    <property type="nucleotide sequence ID" value="NZ_CP137640.1"/>
</dbReference>
<dbReference type="SUPFAM" id="SSF56300">
    <property type="entry name" value="Metallo-dependent phosphatases"/>
    <property type="match status" value="1"/>
</dbReference>
<keyword evidence="6" id="KW-1185">Reference proteome</keyword>
<evidence type="ECO:0000259" key="4">
    <source>
        <dbReference type="Pfam" id="PF02872"/>
    </source>
</evidence>
<comment type="similarity">
    <text evidence="2">Belongs to the 5'-nucleotidase family.</text>
</comment>
<evidence type="ECO:0000259" key="3">
    <source>
        <dbReference type="Pfam" id="PF00149"/>
    </source>
</evidence>
<evidence type="ECO:0000256" key="2">
    <source>
        <dbReference type="RuleBase" id="RU362119"/>
    </source>
</evidence>
<evidence type="ECO:0000256" key="1">
    <source>
        <dbReference type="ARBA" id="ARBA00022729"/>
    </source>
</evidence>
<dbReference type="CDD" id="cd00845">
    <property type="entry name" value="MPP_UshA_N_like"/>
    <property type="match status" value="1"/>
</dbReference>
<dbReference type="InterPro" id="IPR004843">
    <property type="entry name" value="Calcineurin-like_PHP"/>
</dbReference>
<dbReference type="Gene3D" id="3.90.780.10">
    <property type="entry name" value="5'-Nucleotidase, C-terminal domain"/>
    <property type="match status" value="1"/>
</dbReference>
<dbReference type="Gene3D" id="3.60.21.10">
    <property type="match status" value="1"/>
</dbReference>